<dbReference type="STRING" id="1246995.AFR_34535"/>
<dbReference type="Proteomes" id="UP000017746">
    <property type="component" value="Chromosome"/>
</dbReference>
<dbReference type="PATRIC" id="fig|1246995.3.peg.6986"/>
<dbReference type="EMBL" id="CP006272">
    <property type="protein sequence ID" value="AGZ45163.1"/>
    <property type="molecule type" value="Genomic_DNA"/>
</dbReference>
<protein>
    <submittedName>
        <fullName evidence="2">Uncharacterized protein</fullName>
    </submittedName>
</protein>
<keyword evidence="3" id="KW-1185">Reference proteome</keyword>
<feature type="region of interest" description="Disordered" evidence="1">
    <location>
        <begin position="1"/>
        <end position="34"/>
    </location>
</feature>
<dbReference type="AlphaFoldDB" id="U5W7J8"/>
<organism evidence="2 3">
    <name type="scientific">Actinoplanes friuliensis DSM 7358</name>
    <dbReference type="NCBI Taxonomy" id="1246995"/>
    <lineage>
        <taxon>Bacteria</taxon>
        <taxon>Bacillati</taxon>
        <taxon>Actinomycetota</taxon>
        <taxon>Actinomycetes</taxon>
        <taxon>Micromonosporales</taxon>
        <taxon>Micromonosporaceae</taxon>
        <taxon>Actinoplanes</taxon>
    </lineage>
</organism>
<proteinExistence type="predicted"/>
<dbReference type="HOGENOM" id="CLU_1092506_0_0_11"/>
<dbReference type="KEGG" id="afs:AFR_34535"/>
<name>U5W7J8_9ACTN</name>
<gene>
    <name evidence="2" type="ORF">AFR_34535</name>
</gene>
<sequence length="254" mass="27724">MSMHFGPRDAPPSWFEPAERIPQPRRPALTARPEPSRIAEWGSATCDKIVGGIRGGLWRFTEGVADVLFPGLGPTVGAARRSTKWGPSLVGLNDGRDADVKIGLVGSENLGLWTIFRTRLGQSDLGPRPVWCTDLATVPLGTEGINTEATAITGIEDVKPTDVGRLLLAPPSADARTRLLLRVDVRRRSGIVAVDAGDGVWQRRLFFTVVHPARRGDGHHETYRVVCPVCGRRRLAQFRGFDVCSDCGWLLTQT</sequence>
<evidence type="ECO:0000313" key="2">
    <source>
        <dbReference type="EMBL" id="AGZ45163.1"/>
    </source>
</evidence>
<reference evidence="2 3" key="1">
    <citation type="journal article" date="2014" name="J. Biotechnol.">
        <title>Complete genome sequence of the actinobacterium Actinoplanes friuliensis HAG 010964, producer of the lipopeptide antibiotic friulimycin.</title>
        <authorList>
            <person name="Ruckert C."/>
            <person name="Szczepanowski R."/>
            <person name="Albersmeier A."/>
            <person name="Goesmann A."/>
            <person name="Fischer N."/>
            <person name="Steinkamper A."/>
            <person name="Puhler A."/>
            <person name="Biener R."/>
            <person name="Schwartz D."/>
            <person name="Kalinowski J."/>
        </authorList>
    </citation>
    <scope>NUCLEOTIDE SEQUENCE [LARGE SCALE GENOMIC DNA]</scope>
    <source>
        <strain evidence="2 3">DSM 7358</strain>
    </source>
</reference>
<evidence type="ECO:0000313" key="3">
    <source>
        <dbReference type="Proteomes" id="UP000017746"/>
    </source>
</evidence>
<accession>U5W7J8</accession>
<evidence type="ECO:0000256" key="1">
    <source>
        <dbReference type="SAM" id="MobiDB-lite"/>
    </source>
</evidence>